<dbReference type="PANTHER" id="PTHR43731">
    <property type="entry name" value="RHOMBOID PROTEASE"/>
    <property type="match status" value="1"/>
</dbReference>
<gene>
    <name evidence="9" type="ORF">VITFI_CDS2976</name>
</gene>
<organism evidence="9 10">
    <name type="scientific">Vitreoscilla filiformis</name>
    <dbReference type="NCBI Taxonomy" id="63"/>
    <lineage>
        <taxon>Bacteria</taxon>
        <taxon>Pseudomonadati</taxon>
        <taxon>Pseudomonadota</taxon>
        <taxon>Betaproteobacteria</taxon>
        <taxon>Neisseriales</taxon>
        <taxon>Neisseriaceae</taxon>
        <taxon>Vitreoscilla</taxon>
    </lineage>
</organism>
<evidence type="ECO:0000313" key="9">
    <source>
        <dbReference type="EMBL" id="ASM78753.1"/>
    </source>
</evidence>
<name>A0A221KIU6_VITFI</name>
<dbReference type="SUPFAM" id="SSF144091">
    <property type="entry name" value="Rhomboid-like"/>
    <property type="match status" value="1"/>
</dbReference>
<feature type="transmembrane region" description="Helical" evidence="7">
    <location>
        <begin position="164"/>
        <end position="186"/>
    </location>
</feature>
<keyword evidence="5 7" id="KW-1133">Transmembrane helix</keyword>
<dbReference type="InterPro" id="IPR035952">
    <property type="entry name" value="Rhomboid-like_sf"/>
</dbReference>
<evidence type="ECO:0000313" key="10">
    <source>
        <dbReference type="Proteomes" id="UP000199729"/>
    </source>
</evidence>
<dbReference type="GO" id="GO:0016020">
    <property type="term" value="C:membrane"/>
    <property type="evidence" value="ECO:0007669"/>
    <property type="project" value="UniProtKB-SubCell"/>
</dbReference>
<evidence type="ECO:0000256" key="6">
    <source>
        <dbReference type="ARBA" id="ARBA00023136"/>
    </source>
</evidence>
<dbReference type="GO" id="GO:0004252">
    <property type="term" value="F:serine-type endopeptidase activity"/>
    <property type="evidence" value="ECO:0007669"/>
    <property type="project" value="InterPro"/>
</dbReference>
<keyword evidence="10" id="KW-1185">Reference proteome</keyword>
<dbReference type="OrthoDB" id="9778341at2"/>
<dbReference type="PANTHER" id="PTHR43731:SF14">
    <property type="entry name" value="PRESENILIN-ASSOCIATED RHOMBOID-LIKE PROTEIN, MITOCHONDRIAL"/>
    <property type="match status" value="1"/>
</dbReference>
<evidence type="ECO:0000256" key="4">
    <source>
        <dbReference type="ARBA" id="ARBA00022801"/>
    </source>
</evidence>
<reference evidence="9 10" key="1">
    <citation type="submission" date="2017-07" db="EMBL/GenBank/DDBJ databases">
        <title>Complete Genome Sequence of the cosmetic ferment Vitreoscilla filiformis (ATCC15551).</title>
        <authorList>
            <person name="Contreras S."/>
            <person name="Sagory-Zalkind P."/>
            <person name="Blanquart H."/>
            <person name="Iltis A."/>
            <person name="Morand S.C."/>
        </authorList>
    </citation>
    <scope>NUCLEOTIDE SEQUENCE [LARGE SCALE GENOMIC DNA]</scope>
    <source>
        <strain evidence="9 10">ATCC 15551</strain>
    </source>
</reference>
<keyword evidence="3 7" id="KW-0812">Transmembrane</keyword>
<sequence>MPTRSWWHGPERWTRVLIGLCVLLHLVPVAVAGFGSSPDAARSVVRVLGLARPGSEAFEWWQPITYSFVHGSWLHLVFNMLGLWLFAPPLEAERGRTWFLETYFISVLWAAILHVIVSPWLGAGSVLIGASGGLYGLMVAYAWHYPDERLPLLPGLEVKARVLALVYAGIELYLLFPTWLPGAAWLDGKLGHMAHVAHLGGMLGGWMLGRRPSGAATATKEKV</sequence>
<dbReference type="RefSeq" id="WP_089417634.1">
    <property type="nucleotide sequence ID" value="NZ_CP022423.1"/>
</dbReference>
<protein>
    <submittedName>
        <fullName evidence="9">Membrane protein</fullName>
    </submittedName>
</protein>
<dbReference type="KEGG" id="vff:VITFI_CDS2976"/>
<evidence type="ECO:0000259" key="8">
    <source>
        <dbReference type="Pfam" id="PF01694"/>
    </source>
</evidence>
<dbReference type="Gene3D" id="1.20.1540.10">
    <property type="entry name" value="Rhomboid-like"/>
    <property type="match status" value="1"/>
</dbReference>
<feature type="transmembrane region" description="Helical" evidence="7">
    <location>
        <begin position="64"/>
        <end position="86"/>
    </location>
</feature>
<evidence type="ECO:0000256" key="5">
    <source>
        <dbReference type="ARBA" id="ARBA00022989"/>
    </source>
</evidence>
<proteinExistence type="inferred from homology"/>
<feature type="transmembrane region" description="Helical" evidence="7">
    <location>
        <begin position="98"/>
        <end position="117"/>
    </location>
</feature>
<keyword evidence="6 7" id="KW-0472">Membrane</keyword>
<dbReference type="Pfam" id="PF01694">
    <property type="entry name" value="Rhomboid"/>
    <property type="match status" value="1"/>
</dbReference>
<keyword evidence="4" id="KW-0378">Hydrolase</keyword>
<dbReference type="InterPro" id="IPR022764">
    <property type="entry name" value="Peptidase_S54_rhomboid_dom"/>
</dbReference>
<feature type="domain" description="Peptidase S54 rhomboid" evidence="8">
    <location>
        <begin position="58"/>
        <end position="209"/>
    </location>
</feature>
<evidence type="ECO:0000256" key="7">
    <source>
        <dbReference type="SAM" id="Phobius"/>
    </source>
</evidence>
<dbReference type="Proteomes" id="UP000199729">
    <property type="component" value="Chromosome"/>
</dbReference>
<comment type="subcellular location">
    <subcellularLocation>
        <location evidence="1">Membrane</location>
        <topology evidence="1">Multi-pass membrane protein</topology>
    </subcellularLocation>
</comment>
<comment type="similarity">
    <text evidence="2">Belongs to the peptidase S54 family.</text>
</comment>
<evidence type="ECO:0000256" key="3">
    <source>
        <dbReference type="ARBA" id="ARBA00022692"/>
    </source>
</evidence>
<dbReference type="EMBL" id="CP022423">
    <property type="protein sequence ID" value="ASM78753.1"/>
    <property type="molecule type" value="Genomic_DNA"/>
</dbReference>
<dbReference type="AlphaFoldDB" id="A0A221KIU6"/>
<feature type="transmembrane region" description="Helical" evidence="7">
    <location>
        <begin position="123"/>
        <end position="143"/>
    </location>
</feature>
<dbReference type="InterPro" id="IPR050925">
    <property type="entry name" value="Rhomboid_protease_S54"/>
</dbReference>
<evidence type="ECO:0000256" key="1">
    <source>
        <dbReference type="ARBA" id="ARBA00004141"/>
    </source>
</evidence>
<evidence type="ECO:0000256" key="2">
    <source>
        <dbReference type="ARBA" id="ARBA00009045"/>
    </source>
</evidence>
<accession>A0A221KIU6</accession>